<evidence type="ECO:0000256" key="7">
    <source>
        <dbReference type="SAM" id="MobiDB-lite"/>
    </source>
</evidence>
<dbReference type="PROSITE" id="PS50071">
    <property type="entry name" value="HOMEOBOX_2"/>
    <property type="match status" value="1"/>
</dbReference>
<dbReference type="OrthoDB" id="3137333at2759"/>
<dbReference type="InterPro" id="IPR001356">
    <property type="entry name" value="HD"/>
</dbReference>
<feature type="region of interest" description="Disordered" evidence="7">
    <location>
        <begin position="302"/>
        <end position="343"/>
    </location>
</feature>
<feature type="compositionally biased region" description="Basic residues" evidence="7">
    <location>
        <begin position="333"/>
        <end position="343"/>
    </location>
</feature>
<dbReference type="Pfam" id="PF00046">
    <property type="entry name" value="Homeodomain"/>
    <property type="match status" value="1"/>
</dbReference>
<keyword evidence="2 5" id="KW-0238">DNA-binding</keyword>
<feature type="DNA-binding region" description="Homeobox" evidence="5">
    <location>
        <begin position="205"/>
        <end position="264"/>
    </location>
</feature>
<evidence type="ECO:0000256" key="3">
    <source>
        <dbReference type="ARBA" id="ARBA00023155"/>
    </source>
</evidence>
<dbReference type="AlphaFoldDB" id="A0A183SPF5"/>
<dbReference type="PRINTS" id="PR00024">
    <property type="entry name" value="HOMEOBOX"/>
</dbReference>
<dbReference type="PROSITE" id="PS00027">
    <property type="entry name" value="HOMEOBOX_1"/>
    <property type="match status" value="1"/>
</dbReference>
<feature type="region of interest" description="Disordered" evidence="7">
    <location>
        <begin position="560"/>
        <end position="591"/>
    </location>
</feature>
<dbReference type="SMART" id="SM00389">
    <property type="entry name" value="HOX"/>
    <property type="match status" value="1"/>
</dbReference>
<dbReference type="InterPro" id="IPR009057">
    <property type="entry name" value="Homeodomain-like_sf"/>
</dbReference>
<keyword evidence="10" id="KW-1185">Reference proteome</keyword>
<dbReference type="Gene3D" id="1.10.10.60">
    <property type="entry name" value="Homeodomain-like"/>
    <property type="match status" value="1"/>
</dbReference>
<evidence type="ECO:0000313" key="10">
    <source>
        <dbReference type="Proteomes" id="UP000275846"/>
    </source>
</evidence>
<evidence type="ECO:0000256" key="5">
    <source>
        <dbReference type="PROSITE-ProRule" id="PRU00108"/>
    </source>
</evidence>
<dbReference type="InterPro" id="IPR050394">
    <property type="entry name" value="Homeobox_NK-like"/>
</dbReference>
<feature type="compositionally biased region" description="Polar residues" evidence="7">
    <location>
        <begin position="19"/>
        <end position="28"/>
    </location>
</feature>
<dbReference type="SUPFAM" id="SSF46689">
    <property type="entry name" value="Homeodomain-like"/>
    <property type="match status" value="1"/>
</dbReference>
<dbReference type="GO" id="GO:0030154">
    <property type="term" value="P:cell differentiation"/>
    <property type="evidence" value="ECO:0007669"/>
    <property type="project" value="TreeGrafter"/>
</dbReference>
<keyword evidence="3 5" id="KW-0371">Homeobox</keyword>
<dbReference type="GO" id="GO:0005634">
    <property type="term" value="C:nucleus"/>
    <property type="evidence" value="ECO:0007669"/>
    <property type="project" value="UniProtKB-SubCell"/>
</dbReference>
<feature type="compositionally biased region" description="Low complexity" evidence="7">
    <location>
        <begin position="564"/>
        <end position="580"/>
    </location>
</feature>
<feature type="region of interest" description="Disordered" evidence="7">
    <location>
        <begin position="429"/>
        <end position="449"/>
    </location>
</feature>
<dbReference type="CDD" id="cd00086">
    <property type="entry name" value="homeodomain"/>
    <property type="match status" value="1"/>
</dbReference>
<dbReference type="Proteomes" id="UP000275846">
    <property type="component" value="Unassembled WGS sequence"/>
</dbReference>
<reference evidence="9 10" key="2">
    <citation type="submission" date="2018-11" db="EMBL/GenBank/DDBJ databases">
        <authorList>
            <consortium name="Pathogen Informatics"/>
        </authorList>
    </citation>
    <scope>NUCLEOTIDE SEQUENCE [LARGE SCALE GENOMIC DNA]</scope>
    <source>
        <strain evidence="9 10">NST_G2</strain>
    </source>
</reference>
<dbReference type="GO" id="GO:0000978">
    <property type="term" value="F:RNA polymerase II cis-regulatory region sequence-specific DNA binding"/>
    <property type="evidence" value="ECO:0007669"/>
    <property type="project" value="TreeGrafter"/>
</dbReference>
<feature type="domain" description="Homeobox" evidence="8">
    <location>
        <begin position="203"/>
        <end position="263"/>
    </location>
</feature>
<proteinExistence type="predicted"/>
<evidence type="ECO:0000256" key="1">
    <source>
        <dbReference type="ARBA" id="ARBA00004123"/>
    </source>
</evidence>
<name>A0A183SPF5_SCHSO</name>
<comment type="subcellular location">
    <subcellularLocation>
        <location evidence="1 5 6">Nucleus</location>
    </subcellularLocation>
</comment>
<dbReference type="InterPro" id="IPR020479">
    <property type="entry name" value="HD_metazoa"/>
</dbReference>
<accession>A0A183SPF5</accession>
<protein>
    <submittedName>
        <fullName evidence="11">Homeobox domain-containing protein</fullName>
    </submittedName>
</protein>
<dbReference type="STRING" id="70667.A0A183SPF5"/>
<evidence type="ECO:0000313" key="11">
    <source>
        <dbReference type="WBParaSite" id="SSLN_0000629801-mRNA-1"/>
    </source>
</evidence>
<feature type="region of interest" description="Disordered" evidence="7">
    <location>
        <begin position="1"/>
        <end position="28"/>
    </location>
</feature>
<sequence>MSPGHCDRQRRKSAKPLEGTSSRNMSWFNNDKQGVLGRNTDIYFPNDYQPPCKDFNSLLENAGGDQIKTEAQTEWGQKHTSADTDVHALLQENYNLEEIGGTNAPLRGGCSLDDNGSLGSEQGLADVVFDFPPTCPSSGALPTGDINLSDVHSKRLSGIYGSAEGFSGPREPDEGEREMEIASLDRLADVDNSKRASPLSLASCKRKPRILFSQVQVYELERRFNQQRYLSAPEREQLALLLKMSSQQVKIWFQNRRYKLKRQLQDKSLELATYGASQNYHQTMHYSYNFDSNHSAVTYAPAGGGLNTPRRSGDTSSGDSLEYRPKGENIFNPHHHQHHHHPATRKCGEKLYTYLQLGTGGLVEGTGRRDCGLRAADTPNTDTAVPKTPCSEGELWPCSFPGRAQQILQSPPHPPASFDVPYGAPATARPGGAATVGKAPPNHSQRATGGAHVDSRAAWLSMFNQSVTVSQLSNSAYRSWPVSNDAAGGPGAYMMQQSQPQQPAANRFQAVADAYSEPMGVCASFPMSQQHQQPTTEVYPTTQSTPAGFAGCFNFLDSPDHVSSTDPSTASRSSSSASPQAAPPSPNGQQILERHGINDYATEFPLLAVYQPHATHRSLGLEC</sequence>
<evidence type="ECO:0000259" key="8">
    <source>
        <dbReference type="PROSITE" id="PS50071"/>
    </source>
</evidence>
<evidence type="ECO:0000256" key="2">
    <source>
        <dbReference type="ARBA" id="ARBA00023125"/>
    </source>
</evidence>
<reference evidence="11" key="1">
    <citation type="submission" date="2016-06" db="UniProtKB">
        <authorList>
            <consortium name="WormBaseParasite"/>
        </authorList>
    </citation>
    <scope>IDENTIFICATION</scope>
</reference>
<evidence type="ECO:0000313" key="9">
    <source>
        <dbReference type="EMBL" id="VDL92488.1"/>
    </source>
</evidence>
<keyword evidence="4 5" id="KW-0539">Nucleus</keyword>
<dbReference type="PANTHER" id="PTHR24340">
    <property type="entry name" value="HOMEOBOX PROTEIN NKX"/>
    <property type="match status" value="1"/>
</dbReference>
<dbReference type="EMBL" id="UYSU01033540">
    <property type="protein sequence ID" value="VDL92488.1"/>
    <property type="molecule type" value="Genomic_DNA"/>
</dbReference>
<evidence type="ECO:0000256" key="4">
    <source>
        <dbReference type="ARBA" id="ARBA00023242"/>
    </source>
</evidence>
<dbReference type="WBParaSite" id="SSLN_0000629801-mRNA-1">
    <property type="protein sequence ID" value="SSLN_0000629801-mRNA-1"/>
    <property type="gene ID" value="SSLN_0000629801"/>
</dbReference>
<dbReference type="GO" id="GO:0000981">
    <property type="term" value="F:DNA-binding transcription factor activity, RNA polymerase II-specific"/>
    <property type="evidence" value="ECO:0007669"/>
    <property type="project" value="InterPro"/>
</dbReference>
<dbReference type="InterPro" id="IPR017970">
    <property type="entry name" value="Homeobox_CS"/>
</dbReference>
<gene>
    <name evidence="9" type="ORF">SSLN_LOCUS6103</name>
</gene>
<evidence type="ECO:0000256" key="6">
    <source>
        <dbReference type="RuleBase" id="RU000682"/>
    </source>
</evidence>
<organism evidence="11">
    <name type="scientific">Schistocephalus solidus</name>
    <name type="common">Tapeworm</name>
    <dbReference type="NCBI Taxonomy" id="70667"/>
    <lineage>
        <taxon>Eukaryota</taxon>
        <taxon>Metazoa</taxon>
        <taxon>Spiralia</taxon>
        <taxon>Lophotrochozoa</taxon>
        <taxon>Platyhelminthes</taxon>
        <taxon>Cestoda</taxon>
        <taxon>Eucestoda</taxon>
        <taxon>Diphyllobothriidea</taxon>
        <taxon>Diphyllobothriidae</taxon>
        <taxon>Schistocephalus</taxon>
    </lineage>
</organism>